<accession>A0ACC1TTW8</accession>
<evidence type="ECO:0000313" key="1">
    <source>
        <dbReference type="EMBL" id="KAJ3808211.1"/>
    </source>
</evidence>
<proteinExistence type="predicted"/>
<dbReference type="Proteomes" id="UP001163835">
    <property type="component" value="Unassembled WGS sequence"/>
</dbReference>
<reference evidence="1" key="1">
    <citation type="submission" date="2022-09" db="EMBL/GenBank/DDBJ databases">
        <title>A Global Phylogenomic Analysis of the Shiitake Genus Lentinula.</title>
        <authorList>
            <consortium name="DOE Joint Genome Institute"/>
            <person name="Sierra-Patev S."/>
            <person name="Min B."/>
            <person name="Naranjo-Ortiz M."/>
            <person name="Looney B."/>
            <person name="Konkel Z."/>
            <person name="Slot J.C."/>
            <person name="Sakamoto Y."/>
            <person name="Steenwyk J.L."/>
            <person name="Rokas A."/>
            <person name="Carro J."/>
            <person name="Camarero S."/>
            <person name="Ferreira P."/>
            <person name="Molpeceres G."/>
            <person name="Ruiz-Duenas F.J."/>
            <person name="Serrano A."/>
            <person name="Henrissat B."/>
            <person name="Drula E."/>
            <person name="Hughes K.W."/>
            <person name="Mata J.L."/>
            <person name="Ishikawa N.K."/>
            <person name="Vargas-Isla R."/>
            <person name="Ushijima S."/>
            <person name="Smith C.A."/>
            <person name="Ahrendt S."/>
            <person name="Andreopoulos W."/>
            <person name="He G."/>
            <person name="Labutti K."/>
            <person name="Lipzen A."/>
            <person name="Ng V."/>
            <person name="Riley R."/>
            <person name="Sandor L."/>
            <person name="Barry K."/>
            <person name="Martinez A.T."/>
            <person name="Xiao Y."/>
            <person name="Gibbons J.G."/>
            <person name="Terashima K."/>
            <person name="Grigoriev I.V."/>
            <person name="Hibbett D.S."/>
        </authorList>
    </citation>
    <scope>NUCLEOTIDE SEQUENCE</scope>
    <source>
        <strain evidence="1">TMI1499</strain>
    </source>
</reference>
<name>A0ACC1TTW8_9AGAR</name>
<evidence type="ECO:0000313" key="2">
    <source>
        <dbReference type="Proteomes" id="UP001163835"/>
    </source>
</evidence>
<gene>
    <name evidence="1" type="ORF">F5876DRAFT_46505</name>
</gene>
<organism evidence="1 2">
    <name type="scientific">Lentinula aff. lateritia</name>
    <dbReference type="NCBI Taxonomy" id="2804960"/>
    <lineage>
        <taxon>Eukaryota</taxon>
        <taxon>Fungi</taxon>
        <taxon>Dikarya</taxon>
        <taxon>Basidiomycota</taxon>
        <taxon>Agaricomycotina</taxon>
        <taxon>Agaricomycetes</taxon>
        <taxon>Agaricomycetidae</taxon>
        <taxon>Agaricales</taxon>
        <taxon>Marasmiineae</taxon>
        <taxon>Omphalotaceae</taxon>
        <taxon>Lentinula</taxon>
    </lineage>
</organism>
<sequence length="278" mass="30723">MSATFVFSVSFIAFSQTSLPRYTPSDVIDMSKEKEWSAALGMLDWDATSIVFTKRSLIEFLKYTGTTVDTNFGNIQKLPKWAKFGKISSAMDPSESIASATSSTSSATVSEAFKPSRRVRQTPGGGHTDIFSSNEDDALSQAPPKEITSESEMPASSSVAQEETQDEDEHSGINFTSQVKPSRRVRTVPGGNSSLSNFWNSNEQEEFKPTRRVRQGPGGQDNISGVRPAIVNQCSMFTDAGCSKDLLITESRKGHFSHMFILEKYFIEFCLYDNVRPD</sequence>
<dbReference type="EMBL" id="MU795240">
    <property type="protein sequence ID" value="KAJ3808211.1"/>
    <property type="molecule type" value="Genomic_DNA"/>
</dbReference>
<protein>
    <submittedName>
        <fullName evidence="1">Uncharacterized protein</fullName>
    </submittedName>
</protein>
<keyword evidence="2" id="KW-1185">Reference proteome</keyword>
<comment type="caution">
    <text evidence="1">The sequence shown here is derived from an EMBL/GenBank/DDBJ whole genome shotgun (WGS) entry which is preliminary data.</text>
</comment>